<accession>A0A1V3SVZ5</accession>
<dbReference type="AlphaFoldDB" id="A0A1V3SVZ5"/>
<evidence type="ECO:0000256" key="1">
    <source>
        <dbReference type="ARBA" id="ARBA00006594"/>
    </source>
</evidence>
<sequence>MNQPAFADTSEFYRVDATLKLDPRRRSDLGQFMTPVPIGRFMASLFSDVSGDIRLLDPGAGVGSLTAAFVERICAAATKPLSVSLFTYEIEPILTTYLRNTLDEAVVQCRQAQIKASAELYDEDFILGHVGGRQPDIFDLERRDSDGFSHVIMNPPYRKINSDSVHRAALREAGIETSNLYTGFMYLAAQRLRDGGEMVAIVPRSFCNGPYFKLFRKKFFKMMGLRRIHIFEKRNNAFKDDEVLQENIILHAVKGEKPSKVMITTSHGGNFHIGTDGHFVAEDMTQRTVPFDSVIRASDSEHFVHIAVNDFEQWIVDRLAQFTATLADIGVDVSTGPVVDFRLKDDLRAQPEKGTVPILYPAHFQNGVLVWPKVMKKPNAIRVSPESRKWLWENKGYFVVTKRFTSKEERRRIVASVYTSNLPGEMVGFENHLNVFHVKQSGISPALARGLALYLNSGLVDRYFRQFNGHTQVNATDLRALKYPPREVLERIGEGVASAVLSQREIDNIIEGELSHMNNDNNPLQAQQKIEDALKILTLLGMPRSQQNKRSALTLLALLNLKPNGVWNMLERPLMGITPIMDFAREHYGENYAPNTRETFRRQTMHQLVEAGIALYNPDEPARPVNSPKACYQISEEAYTVILTFGTDKWEETLKSYLKEQKTLASKWANHREMKMIPVQFADGKEITLTPGAHSELIKKIIIDFAPRFAPGSEVIYVGDTGDKGGYFQKERLAMLGVTVDRHGKMPDVVLYFVKKDWLLLVESVTSHGPVDPKRHNELSALFKGAKPGLVYVTAFPSRGIMGRYLNEISWETEVWCADAPTHLIHFNGERFLGPYFQSNPGDHHL</sequence>
<dbReference type="RefSeq" id="WP_077303975.1">
    <property type="nucleotide sequence ID" value="NZ_JBPKCJ010000001.1"/>
</dbReference>
<evidence type="ECO:0000259" key="7">
    <source>
        <dbReference type="Pfam" id="PF06616"/>
    </source>
</evidence>
<dbReference type="GO" id="GO:0009007">
    <property type="term" value="F:site-specific DNA-methyltransferase (adenine-specific) activity"/>
    <property type="evidence" value="ECO:0007669"/>
    <property type="project" value="UniProtKB-EC"/>
</dbReference>
<dbReference type="EC" id="2.1.1.72" evidence="2"/>
<reference evidence="10 11" key="1">
    <citation type="submission" date="2016-11" db="EMBL/GenBank/DDBJ databases">
        <title>Comparative genomics of co-occurring bacteria in distinct bioleaching systems unravels niche-specific adaptation.</title>
        <authorList>
            <person name="Zhang X."/>
            <person name="Liu X."/>
            <person name="Yin H."/>
        </authorList>
    </citation>
    <scope>NUCLEOTIDE SEQUENCE [LARGE SCALE GENOMIC DNA]</scope>
    <source>
        <strain evidence="10 11">DX</strain>
    </source>
</reference>
<dbReference type="InterPro" id="IPR041454">
    <property type="entry name" value="BsuBI/PstI_N"/>
</dbReference>
<comment type="caution">
    <text evidence="10">The sequence shown here is derived from an EMBL/GenBank/DDBJ whole genome shotgun (WGS) entry which is preliminary data.</text>
</comment>
<dbReference type="Gene3D" id="3.40.50.150">
    <property type="entry name" value="Vaccinia Virus protein VP39"/>
    <property type="match status" value="1"/>
</dbReference>
<comment type="similarity">
    <text evidence="1">Belongs to the N(4)/N(6)-methyltransferase family.</text>
</comment>
<evidence type="ECO:0000256" key="5">
    <source>
        <dbReference type="ARBA" id="ARBA00022691"/>
    </source>
</evidence>
<evidence type="ECO:0000256" key="6">
    <source>
        <dbReference type="ARBA" id="ARBA00047942"/>
    </source>
</evidence>
<keyword evidence="3 10" id="KW-0489">Methyltransferase</keyword>
<dbReference type="GO" id="GO:0009036">
    <property type="term" value="F:type II site-specific deoxyribonuclease activity"/>
    <property type="evidence" value="ECO:0007669"/>
    <property type="project" value="InterPro"/>
</dbReference>
<protein>
    <recommendedName>
        <fullName evidence="2">site-specific DNA-methyltransferase (adenine-specific)</fullName>
        <ecNumber evidence="2">2.1.1.72</ecNumber>
    </recommendedName>
</protein>
<comment type="catalytic activity">
    <reaction evidence="6">
        <text>a 2'-deoxyadenosine in DNA + S-adenosyl-L-methionine = an N(6)-methyl-2'-deoxyadenosine in DNA + S-adenosyl-L-homocysteine + H(+)</text>
        <dbReference type="Rhea" id="RHEA:15197"/>
        <dbReference type="Rhea" id="RHEA-COMP:12418"/>
        <dbReference type="Rhea" id="RHEA-COMP:12419"/>
        <dbReference type="ChEBI" id="CHEBI:15378"/>
        <dbReference type="ChEBI" id="CHEBI:57856"/>
        <dbReference type="ChEBI" id="CHEBI:59789"/>
        <dbReference type="ChEBI" id="CHEBI:90615"/>
        <dbReference type="ChEBI" id="CHEBI:90616"/>
        <dbReference type="EC" id="2.1.1.72"/>
    </reaction>
</comment>
<dbReference type="GO" id="GO:0009307">
    <property type="term" value="P:DNA restriction-modification system"/>
    <property type="evidence" value="ECO:0007669"/>
    <property type="project" value="InterPro"/>
</dbReference>
<dbReference type="InterPro" id="IPR050953">
    <property type="entry name" value="N4_N6_ade-DNA_methylase"/>
</dbReference>
<evidence type="ECO:0000256" key="2">
    <source>
        <dbReference type="ARBA" id="ARBA00011900"/>
    </source>
</evidence>
<dbReference type="GO" id="GO:0003677">
    <property type="term" value="F:DNA binding"/>
    <property type="evidence" value="ECO:0007669"/>
    <property type="project" value="InterPro"/>
</dbReference>
<dbReference type="InterPro" id="IPR002052">
    <property type="entry name" value="DNA_methylase_N6_adenine_CS"/>
</dbReference>
<feature type="domain" description="BsuBI/PstI restriction endonuclease" evidence="7">
    <location>
        <begin position="677"/>
        <end position="830"/>
    </location>
</feature>
<dbReference type="EMBL" id="MPOJ01000010">
    <property type="protein sequence ID" value="OOH72840.1"/>
    <property type="molecule type" value="Genomic_DNA"/>
</dbReference>
<dbReference type="PANTHER" id="PTHR33841">
    <property type="entry name" value="DNA METHYLTRANSFERASE YEEA-RELATED"/>
    <property type="match status" value="1"/>
</dbReference>
<organism evidence="10 11">
    <name type="scientific">Leptospirillum ferriphilum</name>
    <dbReference type="NCBI Taxonomy" id="178606"/>
    <lineage>
        <taxon>Bacteria</taxon>
        <taxon>Pseudomonadati</taxon>
        <taxon>Nitrospirota</taxon>
        <taxon>Nitrospiria</taxon>
        <taxon>Nitrospirales</taxon>
        <taxon>Nitrospiraceae</taxon>
        <taxon>Leptospirillum</taxon>
    </lineage>
</organism>
<dbReference type="InterPro" id="IPR041962">
    <property type="entry name" value="BsuBI/PstI_N_sf"/>
</dbReference>
<dbReference type="InterPro" id="IPR041963">
    <property type="entry name" value="BsuBI/PstI_C_sf"/>
</dbReference>
<dbReference type="InterPro" id="IPR029063">
    <property type="entry name" value="SAM-dependent_MTases_sf"/>
</dbReference>
<evidence type="ECO:0000259" key="9">
    <source>
        <dbReference type="Pfam" id="PF17728"/>
    </source>
</evidence>
<dbReference type="Gene3D" id="1.10.10.1820">
    <property type="entry name" value="BsuBI/PstI restriction endonuclease-like"/>
    <property type="match status" value="1"/>
</dbReference>
<dbReference type="GO" id="GO:0032259">
    <property type="term" value="P:methylation"/>
    <property type="evidence" value="ECO:0007669"/>
    <property type="project" value="UniProtKB-KW"/>
</dbReference>
<dbReference type="Pfam" id="PF06616">
    <property type="entry name" value="BsuBI_PstI_RE"/>
    <property type="match status" value="1"/>
</dbReference>
<evidence type="ECO:0000256" key="4">
    <source>
        <dbReference type="ARBA" id="ARBA00022679"/>
    </source>
</evidence>
<dbReference type="SUPFAM" id="SSF53335">
    <property type="entry name" value="S-adenosyl-L-methionine-dependent methyltransferases"/>
    <property type="match status" value="1"/>
</dbReference>
<dbReference type="PRINTS" id="PR00507">
    <property type="entry name" value="N12N6MTFRASE"/>
</dbReference>
<dbReference type="GO" id="GO:0000287">
    <property type="term" value="F:magnesium ion binding"/>
    <property type="evidence" value="ECO:0007669"/>
    <property type="project" value="InterPro"/>
</dbReference>
<evidence type="ECO:0000259" key="8">
    <source>
        <dbReference type="Pfam" id="PF07669"/>
    </source>
</evidence>
<dbReference type="PANTHER" id="PTHR33841:SF5">
    <property type="entry name" value="DNA METHYLASE (MODIFICATION METHYLASE) (METHYLTRANSFERASE)-RELATED"/>
    <property type="match status" value="1"/>
</dbReference>
<proteinExistence type="inferred from homology"/>
<evidence type="ECO:0000313" key="10">
    <source>
        <dbReference type="EMBL" id="OOH72840.1"/>
    </source>
</evidence>
<gene>
    <name evidence="10" type="ORF">BOX24_05480</name>
</gene>
<evidence type="ECO:0000313" key="11">
    <source>
        <dbReference type="Proteomes" id="UP000188586"/>
    </source>
</evidence>
<dbReference type="PROSITE" id="PS00092">
    <property type="entry name" value="N6_MTASE"/>
    <property type="match status" value="1"/>
</dbReference>
<dbReference type="InterPro" id="IPR009528">
    <property type="entry name" value="Restrct_endonuc_II_BsuBI_C"/>
</dbReference>
<dbReference type="Gene3D" id="3.40.1350.80">
    <property type="match status" value="1"/>
</dbReference>
<dbReference type="Pfam" id="PF17728">
    <property type="entry name" value="BsuBI_PstI_RE_N"/>
    <property type="match status" value="1"/>
</dbReference>
<name>A0A1V3SVZ5_9BACT</name>
<evidence type="ECO:0000256" key="3">
    <source>
        <dbReference type="ARBA" id="ARBA00022603"/>
    </source>
</evidence>
<dbReference type="InterPro" id="IPR011639">
    <property type="entry name" value="MethylTrfase_TaqI-like_dom"/>
</dbReference>
<keyword evidence="5" id="KW-0949">S-adenosyl-L-methionine</keyword>
<dbReference type="Pfam" id="PF07669">
    <property type="entry name" value="Eco57I"/>
    <property type="match status" value="1"/>
</dbReference>
<feature type="domain" description="BsuBI/PstI restriction endonuclease HTH" evidence="9">
    <location>
        <begin position="528"/>
        <end position="665"/>
    </location>
</feature>
<feature type="domain" description="Type II methyltransferase M.TaqI-like" evidence="8">
    <location>
        <begin position="90"/>
        <end position="238"/>
    </location>
</feature>
<keyword evidence="4 10" id="KW-0808">Transferase</keyword>
<dbReference type="Proteomes" id="UP000188586">
    <property type="component" value="Unassembled WGS sequence"/>
</dbReference>